<dbReference type="SUPFAM" id="SSF46785">
    <property type="entry name" value="Winged helix' DNA-binding domain"/>
    <property type="match status" value="1"/>
</dbReference>
<sequence length="170" mass="19356">MSLRHAVLGMLSVTSCTGYELTQWFDSSLQHAWHASHSQIYPELARLEAEGLAEVVEEGARRSKTYAVTDAGREELKRWLMETEPNRAQRNETALRWFLVFRLDPDDRRAALERELEFVEAAAAQRRALTEQLDAEGKTGGFRPVLDLAARVDPAMIGWLRDQIEATKTE</sequence>
<dbReference type="InterPro" id="IPR005149">
    <property type="entry name" value="Tscrpt_reg_PadR_N"/>
</dbReference>
<dbReference type="RefSeq" id="WP_270042210.1">
    <property type="nucleotide sequence ID" value="NZ_JAPDOD010000022.1"/>
</dbReference>
<name>A0A9X3MUP0_9ACTN</name>
<keyword evidence="3" id="KW-1185">Reference proteome</keyword>
<accession>A0A9X3MUP0</accession>
<dbReference type="Gene3D" id="1.10.10.10">
    <property type="entry name" value="Winged helix-like DNA-binding domain superfamily/Winged helix DNA-binding domain"/>
    <property type="match status" value="1"/>
</dbReference>
<dbReference type="InterPro" id="IPR036390">
    <property type="entry name" value="WH_DNA-bd_sf"/>
</dbReference>
<gene>
    <name evidence="2" type="ORF">OM076_22040</name>
</gene>
<evidence type="ECO:0000259" key="1">
    <source>
        <dbReference type="Pfam" id="PF03551"/>
    </source>
</evidence>
<dbReference type="AlphaFoldDB" id="A0A9X3MUP0"/>
<protein>
    <submittedName>
        <fullName evidence="2">PadR family transcriptional regulator</fullName>
    </submittedName>
</protein>
<proteinExistence type="predicted"/>
<dbReference type="PANTHER" id="PTHR43252:SF4">
    <property type="entry name" value="TRANSCRIPTIONAL REGULATORY PROTEIN"/>
    <property type="match status" value="1"/>
</dbReference>
<feature type="domain" description="Transcription regulator PadR N-terminal" evidence="1">
    <location>
        <begin position="7"/>
        <end position="77"/>
    </location>
</feature>
<dbReference type="PROSITE" id="PS51257">
    <property type="entry name" value="PROKAR_LIPOPROTEIN"/>
    <property type="match status" value="1"/>
</dbReference>
<dbReference type="Proteomes" id="UP001149140">
    <property type="component" value="Unassembled WGS sequence"/>
</dbReference>
<dbReference type="InterPro" id="IPR036388">
    <property type="entry name" value="WH-like_DNA-bd_sf"/>
</dbReference>
<dbReference type="EMBL" id="JAPDOD010000022">
    <property type="protein sequence ID" value="MDA0162969.1"/>
    <property type="molecule type" value="Genomic_DNA"/>
</dbReference>
<dbReference type="Pfam" id="PF03551">
    <property type="entry name" value="PadR"/>
    <property type="match status" value="1"/>
</dbReference>
<dbReference type="PANTHER" id="PTHR43252">
    <property type="entry name" value="TRANSCRIPTIONAL REGULATOR YQJI"/>
    <property type="match status" value="1"/>
</dbReference>
<reference evidence="2" key="1">
    <citation type="submission" date="2022-10" db="EMBL/GenBank/DDBJ databases">
        <title>The WGS of Solirubrobacter ginsenosidimutans DSM 21036.</title>
        <authorList>
            <person name="Jiang Z."/>
        </authorList>
    </citation>
    <scope>NUCLEOTIDE SEQUENCE</scope>
    <source>
        <strain evidence="2">DSM 21036</strain>
    </source>
</reference>
<organism evidence="2 3">
    <name type="scientific">Solirubrobacter ginsenosidimutans</name>
    <dbReference type="NCBI Taxonomy" id="490573"/>
    <lineage>
        <taxon>Bacteria</taxon>
        <taxon>Bacillati</taxon>
        <taxon>Actinomycetota</taxon>
        <taxon>Thermoleophilia</taxon>
        <taxon>Solirubrobacterales</taxon>
        <taxon>Solirubrobacteraceae</taxon>
        <taxon>Solirubrobacter</taxon>
    </lineage>
</organism>
<evidence type="ECO:0000313" key="2">
    <source>
        <dbReference type="EMBL" id="MDA0162969.1"/>
    </source>
</evidence>
<comment type="caution">
    <text evidence="2">The sequence shown here is derived from an EMBL/GenBank/DDBJ whole genome shotgun (WGS) entry which is preliminary data.</text>
</comment>
<evidence type="ECO:0000313" key="3">
    <source>
        <dbReference type="Proteomes" id="UP001149140"/>
    </source>
</evidence>